<evidence type="ECO:0000256" key="4">
    <source>
        <dbReference type="ARBA" id="ARBA00022525"/>
    </source>
</evidence>
<comment type="similarity">
    <text evidence="3">Belongs to the beta-defensin family.</text>
</comment>
<dbReference type="PANTHER" id="PTHR21388:SF9">
    <property type="entry name" value="BETA-DEFENSIN 1"/>
    <property type="match status" value="1"/>
</dbReference>
<evidence type="ECO:0000259" key="11">
    <source>
        <dbReference type="Pfam" id="PF00711"/>
    </source>
</evidence>
<evidence type="ECO:0000313" key="12">
    <source>
        <dbReference type="Ensembl" id="ENSDNVP00000017577.1"/>
    </source>
</evidence>
<keyword evidence="13" id="KW-1185">Reference proteome</keyword>
<dbReference type="InterPro" id="IPR001855">
    <property type="entry name" value="Defensin_beta-like"/>
</dbReference>
<evidence type="ECO:0000256" key="10">
    <source>
        <dbReference type="SAM" id="SignalP"/>
    </source>
</evidence>
<dbReference type="GO" id="GO:0050829">
    <property type="term" value="P:defense response to Gram-negative bacterium"/>
    <property type="evidence" value="ECO:0007669"/>
    <property type="project" value="TreeGrafter"/>
</dbReference>
<dbReference type="AlphaFoldDB" id="A0A8C4K6G3"/>
<evidence type="ECO:0000256" key="8">
    <source>
        <dbReference type="ARBA" id="ARBA00023022"/>
    </source>
</evidence>
<keyword evidence="9" id="KW-1015">Disulfide bond</keyword>
<keyword evidence="8" id="KW-0044">Antibiotic</keyword>
<organism evidence="12 13">
    <name type="scientific">Dromaius novaehollandiae</name>
    <name type="common">Emu</name>
    <dbReference type="NCBI Taxonomy" id="8790"/>
    <lineage>
        <taxon>Eukaryota</taxon>
        <taxon>Metazoa</taxon>
        <taxon>Chordata</taxon>
        <taxon>Craniata</taxon>
        <taxon>Vertebrata</taxon>
        <taxon>Euteleostomi</taxon>
        <taxon>Archelosauria</taxon>
        <taxon>Archosauria</taxon>
        <taxon>Dinosauria</taxon>
        <taxon>Saurischia</taxon>
        <taxon>Theropoda</taxon>
        <taxon>Coelurosauria</taxon>
        <taxon>Aves</taxon>
        <taxon>Palaeognathae</taxon>
        <taxon>Casuariiformes</taxon>
        <taxon>Dromaiidae</taxon>
        <taxon>Dromaius</taxon>
    </lineage>
</organism>
<accession>A0A8C4K6G3</accession>
<evidence type="ECO:0000313" key="13">
    <source>
        <dbReference type="Proteomes" id="UP000694423"/>
    </source>
</evidence>
<dbReference type="GO" id="GO:0031731">
    <property type="term" value="F:CCR6 chemokine receptor binding"/>
    <property type="evidence" value="ECO:0007669"/>
    <property type="project" value="TreeGrafter"/>
</dbReference>
<dbReference type="Pfam" id="PF00711">
    <property type="entry name" value="Defensin_beta"/>
    <property type="match status" value="1"/>
</dbReference>
<dbReference type="SUPFAM" id="SSF57392">
    <property type="entry name" value="Defensin-like"/>
    <property type="match status" value="1"/>
</dbReference>
<reference evidence="12" key="2">
    <citation type="submission" date="2025-09" db="UniProtKB">
        <authorList>
            <consortium name="Ensembl"/>
        </authorList>
    </citation>
    <scope>IDENTIFICATION</scope>
</reference>
<protein>
    <recommendedName>
        <fullName evidence="11">Beta-defensin-like domain-containing protein</fullName>
    </recommendedName>
</protein>
<dbReference type="Proteomes" id="UP000694423">
    <property type="component" value="Unplaced"/>
</dbReference>
<dbReference type="PANTHER" id="PTHR21388">
    <property type="entry name" value="BETA-DEFENSIN-RELATED"/>
    <property type="match status" value="1"/>
</dbReference>
<evidence type="ECO:0000256" key="9">
    <source>
        <dbReference type="ARBA" id="ARBA00023157"/>
    </source>
</evidence>
<sequence>MSAKAMRTLSLLLALLPVVSQAAAVMSDTVMCWKIRGECSFLMRPTGTCYGGLGKCCRPLW</sequence>
<proteinExistence type="inferred from homology"/>
<keyword evidence="6 10" id="KW-0732">Signal</keyword>
<keyword evidence="7" id="KW-0211">Defensin</keyword>
<dbReference type="GO" id="GO:0050830">
    <property type="term" value="P:defense response to Gram-positive bacterium"/>
    <property type="evidence" value="ECO:0007669"/>
    <property type="project" value="TreeGrafter"/>
</dbReference>
<feature type="signal peptide" evidence="10">
    <location>
        <begin position="1"/>
        <end position="22"/>
    </location>
</feature>
<comment type="subcellular location">
    <subcellularLocation>
        <location evidence="1">Cytoplasmic granule</location>
    </subcellularLocation>
    <subcellularLocation>
        <location evidence="2">Secreted</location>
    </subcellularLocation>
</comment>
<dbReference type="GO" id="GO:0002227">
    <property type="term" value="P:innate immune response in mucosa"/>
    <property type="evidence" value="ECO:0007669"/>
    <property type="project" value="TreeGrafter"/>
</dbReference>
<evidence type="ECO:0000256" key="3">
    <source>
        <dbReference type="ARBA" id="ARBA00007371"/>
    </source>
</evidence>
<feature type="domain" description="Beta-defensin-like" evidence="11">
    <location>
        <begin position="28"/>
        <end position="58"/>
    </location>
</feature>
<keyword evidence="5" id="KW-0929">Antimicrobial</keyword>
<dbReference type="GO" id="GO:0005615">
    <property type="term" value="C:extracellular space"/>
    <property type="evidence" value="ECO:0007669"/>
    <property type="project" value="TreeGrafter"/>
</dbReference>
<name>A0A8C4K6G3_DRONO</name>
<evidence type="ECO:0000256" key="6">
    <source>
        <dbReference type="ARBA" id="ARBA00022729"/>
    </source>
</evidence>
<evidence type="ECO:0000256" key="1">
    <source>
        <dbReference type="ARBA" id="ARBA00004463"/>
    </source>
</evidence>
<evidence type="ECO:0000256" key="7">
    <source>
        <dbReference type="ARBA" id="ARBA00022940"/>
    </source>
</evidence>
<reference evidence="12" key="1">
    <citation type="submission" date="2025-08" db="UniProtKB">
        <authorList>
            <consortium name="Ensembl"/>
        </authorList>
    </citation>
    <scope>IDENTIFICATION</scope>
</reference>
<evidence type="ECO:0000256" key="5">
    <source>
        <dbReference type="ARBA" id="ARBA00022529"/>
    </source>
</evidence>
<dbReference type="Ensembl" id="ENSDNVT00000021122.1">
    <property type="protein sequence ID" value="ENSDNVP00000017577.1"/>
    <property type="gene ID" value="ENSDNVG00000012290.1"/>
</dbReference>
<keyword evidence="4" id="KW-0964">Secreted</keyword>
<feature type="chain" id="PRO_5034375006" description="Beta-defensin-like domain-containing protein" evidence="10">
    <location>
        <begin position="23"/>
        <end position="61"/>
    </location>
</feature>
<evidence type="ECO:0000256" key="2">
    <source>
        <dbReference type="ARBA" id="ARBA00004613"/>
    </source>
</evidence>